<gene>
    <name evidence="1" type="primary">AVEN_200665_1</name>
    <name evidence="1" type="ORF">TNCV_3863441</name>
</gene>
<accession>A0A8X6S7D6</accession>
<name>A0A8X6S7D6_TRICX</name>
<dbReference type="AlphaFoldDB" id="A0A8X6S7D6"/>
<comment type="caution">
    <text evidence="1">The sequence shown here is derived from an EMBL/GenBank/DDBJ whole genome shotgun (WGS) entry which is preliminary data.</text>
</comment>
<evidence type="ECO:0000313" key="1">
    <source>
        <dbReference type="EMBL" id="GFY06040.1"/>
    </source>
</evidence>
<organism evidence="1 2">
    <name type="scientific">Trichonephila clavipes</name>
    <name type="common">Golden silk orbweaver</name>
    <name type="synonym">Nephila clavipes</name>
    <dbReference type="NCBI Taxonomy" id="2585209"/>
    <lineage>
        <taxon>Eukaryota</taxon>
        <taxon>Metazoa</taxon>
        <taxon>Ecdysozoa</taxon>
        <taxon>Arthropoda</taxon>
        <taxon>Chelicerata</taxon>
        <taxon>Arachnida</taxon>
        <taxon>Araneae</taxon>
        <taxon>Araneomorphae</taxon>
        <taxon>Entelegynae</taxon>
        <taxon>Araneoidea</taxon>
        <taxon>Nephilidae</taxon>
        <taxon>Trichonephila</taxon>
    </lineage>
</organism>
<sequence length="135" mass="14782">MLHQSTGYVQRNHYLCSVAATAIHRRPRVSDSHLVSDLARLCTEMGIASQTVKACAQSVLLLEVISRANARVLTSGTSSTRCSIASVLCYRQAVPRSSSIVKIGCWPDASRISQSVVQTCTSLLVLRWTPRCYDV</sequence>
<reference evidence="1" key="1">
    <citation type="submission" date="2020-08" db="EMBL/GenBank/DDBJ databases">
        <title>Multicomponent nature underlies the extraordinary mechanical properties of spider dragline silk.</title>
        <authorList>
            <person name="Kono N."/>
            <person name="Nakamura H."/>
            <person name="Mori M."/>
            <person name="Yoshida Y."/>
            <person name="Ohtoshi R."/>
            <person name="Malay A.D."/>
            <person name="Moran D.A.P."/>
            <person name="Tomita M."/>
            <person name="Numata K."/>
            <person name="Arakawa K."/>
        </authorList>
    </citation>
    <scope>NUCLEOTIDE SEQUENCE</scope>
</reference>
<keyword evidence="2" id="KW-1185">Reference proteome</keyword>
<proteinExistence type="predicted"/>
<evidence type="ECO:0000313" key="2">
    <source>
        <dbReference type="Proteomes" id="UP000887159"/>
    </source>
</evidence>
<protein>
    <submittedName>
        <fullName evidence="1">Uncharacterized protein</fullName>
    </submittedName>
</protein>
<dbReference type="EMBL" id="BMAU01021256">
    <property type="protein sequence ID" value="GFY06040.1"/>
    <property type="molecule type" value="Genomic_DNA"/>
</dbReference>
<dbReference type="Proteomes" id="UP000887159">
    <property type="component" value="Unassembled WGS sequence"/>
</dbReference>